<dbReference type="RefSeq" id="WP_163689099.1">
    <property type="nucleotide sequence ID" value="NZ_AP022608.1"/>
</dbReference>
<evidence type="ECO:0000313" key="1">
    <source>
        <dbReference type="EMBL" id="BBZ20274.1"/>
    </source>
</evidence>
<accession>A0A7I7WRY5</accession>
<gene>
    <name evidence="1" type="ORF">MGAD_46090</name>
</gene>
<dbReference type="Proteomes" id="UP000466187">
    <property type="component" value="Chromosome"/>
</dbReference>
<sequence length="46" mass="4640">MTSTGPAALPPGAWVSTARVKAQDHLDAGANKVILVDLVALVGKSL</sequence>
<organism evidence="1 2">
    <name type="scientific">Mycolicibacterium gadium</name>
    <name type="common">Mycobacterium gadium</name>
    <dbReference type="NCBI Taxonomy" id="1794"/>
    <lineage>
        <taxon>Bacteria</taxon>
        <taxon>Bacillati</taxon>
        <taxon>Actinomycetota</taxon>
        <taxon>Actinomycetes</taxon>
        <taxon>Mycobacteriales</taxon>
        <taxon>Mycobacteriaceae</taxon>
        <taxon>Mycolicibacterium</taxon>
    </lineage>
</organism>
<dbReference type="KEGG" id="mgad:MGAD_46090"/>
<proteinExistence type="predicted"/>
<evidence type="ECO:0000313" key="2">
    <source>
        <dbReference type="Proteomes" id="UP000466187"/>
    </source>
</evidence>
<reference evidence="1 2" key="1">
    <citation type="journal article" date="2019" name="Emerg. Microbes Infect.">
        <title>Comprehensive subspecies identification of 175 nontuberculous mycobacteria species based on 7547 genomic profiles.</title>
        <authorList>
            <person name="Matsumoto Y."/>
            <person name="Kinjo T."/>
            <person name="Motooka D."/>
            <person name="Nabeya D."/>
            <person name="Jung N."/>
            <person name="Uechi K."/>
            <person name="Horii T."/>
            <person name="Iida T."/>
            <person name="Fujita J."/>
            <person name="Nakamura S."/>
        </authorList>
    </citation>
    <scope>NUCLEOTIDE SEQUENCE [LARGE SCALE GENOMIC DNA]</scope>
    <source>
        <strain evidence="1 2">JCM 12688</strain>
    </source>
</reference>
<dbReference type="EMBL" id="AP022608">
    <property type="protein sequence ID" value="BBZ20274.1"/>
    <property type="molecule type" value="Genomic_DNA"/>
</dbReference>
<protein>
    <submittedName>
        <fullName evidence="1">Uncharacterized protein</fullName>
    </submittedName>
</protein>
<dbReference type="AlphaFoldDB" id="A0A7I7WRY5"/>
<name>A0A7I7WRY5_MYCGU</name>